<dbReference type="AlphaFoldDB" id="A0A4V2M8S3"/>
<dbReference type="InterPro" id="IPR002734">
    <property type="entry name" value="RibDG_C"/>
</dbReference>
<evidence type="ECO:0000313" key="3">
    <source>
        <dbReference type="Proteomes" id="UP000293342"/>
    </source>
</evidence>
<dbReference type="GO" id="GO:0008703">
    <property type="term" value="F:5-amino-6-(5-phosphoribosylamino)uracil reductase activity"/>
    <property type="evidence" value="ECO:0007669"/>
    <property type="project" value="InterPro"/>
</dbReference>
<dbReference type="PANTHER" id="PTHR38011:SF2">
    <property type="entry name" value="BIFUNCTIONAL DEAMINASE-REDUCTASE DOMAIN PROTEIN"/>
    <property type="match status" value="1"/>
</dbReference>
<sequence length="179" mass="19552">MRELVVTQNITVDGVIEAGDWFAPADGGDEVLGVLRDQMAQADGFLTGRTTFEEMRGFWPAQDDDATGVTEYLNTVQKYVVSQTLQEPGWEPTTILRGVDDVRGLKSTDGTQIVCTGSITLAHALIAADLVDEYRLFVYPTVLGQGRRLFPDGTPLALRLTACTSFGSGVAQMIYRRTD</sequence>
<name>A0A4V2M8S3_9ACTN</name>
<organism evidence="2 3">
    <name type="scientific">Kribbella capetownensis</name>
    <dbReference type="NCBI Taxonomy" id="1572659"/>
    <lineage>
        <taxon>Bacteria</taxon>
        <taxon>Bacillati</taxon>
        <taxon>Actinomycetota</taxon>
        <taxon>Actinomycetes</taxon>
        <taxon>Propionibacteriales</taxon>
        <taxon>Kribbellaceae</taxon>
        <taxon>Kribbella</taxon>
    </lineage>
</organism>
<feature type="domain" description="Bacterial bifunctional deaminase-reductase C-terminal" evidence="1">
    <location>
        <begin position="4"/>
        <end position="170"/>
    </location>
</feature>
<dbReference type="GO" id="GO:0009231">
    <property type="term" value="P:riboflavin biosynthetic process"/>
    <property type="evidence" value="ECO:0007669"/>
    <property type="project" value="InterPro"/>
</dbReference>
<evidence type="ECO:0000313" key="2">
    <source>
        <dbReference type="EMBL" id="TCC52582.1"/>
    </source>
</evidence>
<evidence type="ECO:0000259" key="1">
    <source>
        <dbReference type="Pfam" id="PF01872"/>
    </source>
</evidence>
<dbReference type="RefSeq" id="WP_131511322.1">
    <property type="nucleotide sequence ID" value="NZ_SJKD01000001.1"/>
</dbReference>
<dbReference type="InterPro" id="IPR024072">
    <property type="entry name" value="DHFR-like_dom_sf"/>
</dbReference>
<dbReference type="Proteomes" id="UP000293342">
    <property type="component" value="Unassembled WGS sequence"/>
</dbReference>
<dbReference type="OrthoDB" id="3471498at2"/>
<protein>
    <submittedName>
        <fullName evidence="2">Dihydrofolate reductase</fullName>
    </submittedName>
</protein>
<dbReference type="Pfam" id="PF01872">
    <property type="entry name" value="RibD_C"/>
    <property type="match status" value="1"/>
</dbReference>
<dbReference type="SUPFAM" id="SSF53597">
    <property type="entry name" value="Dihydrofolate reductase-like"/>
    <property type="match status" value="1"/>
</dbReference>
<keyword evidence="3" id="KW-1185">Reference proteome</keyword>
<proteinExistence type="predicted"/>
<gene>
    <name evidence="2" type="ORF">E0H75_02130</name>
</gene>
<accession>A0A4V2M8S3</accession>
<comment type="caution">
    <text evidence="2">The sequence shown here is derived from an EMBL/GenBank/DDBJ whole genome shotgun (WGS) entry which is preliminary data.</text>
</comment>
<dbReference type="Gene3D" id="3.40.430.10">
    <property type="entry name" value="Dihydrofolate Reductase, subunit A"/>
    <property type="match status" value="1"/>
</dbReference>
<dbReference type="InterPro" id="IPR050765">
    <property type="entry name" value="Riboflavin_Biosynth_HTPR"/>
</dbReference>
<dbReference type="EMBL" id="SJKD01000001">
    <property type="protein sequence ID" value="TCC52582.1"/>
    <property type="molecule type" value="Genomic_DNA"/>
</dbReference>
<dbReference type="PANTHER" id="PTHR38011">
    <property type="entry name" value="DIHYDROFOLATE REDUCTASE FAMILY PROTEIN (AFU_ORTHOLOGUE AFUA_8G06820)"/>
    <property type="match status" value="1"/>
</dbReference>
<reference evidence="2 3" key="1">
    <citation type="submission" date="2019-02" db="EMBL/GenBank/DDBJ databases">
        <title>Kribbella capetownensis sp. nov. and Kribbella speibonae sp. nov., isolated from soil.</title>
        <authorList>
            <person name="Curtis S.M."/>
            <person name="Norton I."/>
            <person name="Everest G.J."/>
            <person name="Meyers P.R."/>
        </authorList>
    </citation>
    <scope>NUCLEOTIDE SEQUENCE [LARGE SCALE GENOMIC DNA]</scope>
    <source>
        <strain evidence="2 3">YM53</strain>
    </source>
</reference>